<dbReference type="EMBL" id="JANQBD010000027">
    <property type="protein sequence ID" value="MCR8635367.1"/>
    <property type="molecule type" value="Genomic_DNA"/>
</dbReference>
<sequence>MNNRISTVGTISVNTLGDATVFEVGDSETIAPFNYVIAVQRERAIFLESEFDFSDYAIFSIPLEPPEINENLTMTRINESPNIVVHKISVFLVSSSSVVHIGSSQTLNAESRIKHIRHLLRERP</sequence>
<dbReference type="RefSeq" id="WP_258216915.1">
    <property type="nucleotide sequence ID" value="NZ_JANQBD010000027.1"/>
</dbReference>
<reference evidence="1 2" key="1">
    <citation type="submission" date="2022-08" db="EMBL/GenBank/DDBJ databases">
        <title>Paenibacillus endoradicis sp. nov., Paenibacillus radicibacter sp. nov and Paenibacillus pararadicis sp. nov., three cold-adapted plant growth-promoting bacteria isolated from root of Larix gmelinii in Great Khingan.</title>
        <authorList>
            <person name="Xue H."/>
        </authorList>
    </citation>
    <scope>NUCLEOTIDE SEQUENCE [LARGE SCALE GENOMIC DNA]</scope>
    <source>
        <strain evidence="1 2">N5-1-1-5</strain>
    </source>
</reference>
<keyword evidence="2" id="KW-1185">Reference proteome</keyword>
<name>A0ABT1YQP9_9BACL</name>
<organism evidence="1 2">
    <name type="scientific">Paenibacillus radicis</name>
    <name type="common">ex Xue et al. 2023</name>
    <dbReference type="NCBI Taxonomy" id="2972489"/>
    <lineage>
        <taxon>Bacteria</taxon>
        <taxon>Bacillati</taxon>
        <taxon>Bacillota</taxon>
        <taxon>Bacilli</taxon>
        <taxon>Bacillales</taxon>
        <taxon>Paenibacillaceae</taxon>
        <taxon>Paenibacillus</taxon>
    </lineage>
</organism>
<accession>A0ABT1YQP9</accession>
<evidence type="ECO:0000313" key="2">
    <source>
        <dbReference type="Proteomes" id="UP001300012"/>
    </source>
</evidence>
<protein>
    <submittedName>
        <fullName evidence="1">Spore germination protein GerPE</fullName>
    </submittedName>
</protein>
<proteinExistence type="predicted"/>
<dbReference type="InterPro" id="IPR024496">
    <property type="entry name" value="Spore_germ_GerPE"/>
</dbReference>
<gene>
    <name evidence="1" type="ORF">NV381_29610</name>
</gene>
<evidence type="ECO:0000313" key="1">
    <source>
        <dbReference type="EMBL" id="MCR8635367.1"/>
    </source>
</evidence>
<comment type="caution">
    <text evidence="1">The sequence shown here is derived from an EMBL/GenBank/DDBJ whole genome shotgun (WGS) entry which is preliminary data.</text>
</comment>
<dbReference type="Proteomes" id="UP001300012">
    <property type="component" value="Unassembled WGS sequence"/>
</dbReference>
<dbReference type="Pfam" id="PF10970">
    <property type="entry name" value="GerPE"/>
    <property type="match status" value="1"/>
</dbReference>